<evidence type="ECO:0000313" key="7">
    <source>
        <dbReference type="EMBL" id="KAF2683798.1"/>
    </source>
</evidence>
<dbReference type="GO" id="GO:0046872">
    <property type="term" value="F:metal ion binding"/>
    <property type="evidence" value="ECO:0007669"/>
    <property type="project" value="UniProtKB-UniRule"/>
</dbReference>
<dbReference type="Pfam" id="PF00141">
    <property type="entry name" value="peroxidase"/>
    <property type="match status" value="1"/>
</dbReference>
<evidence type="ECO:0000256" key="4">
    <source>
        <dbReference type="RuleBase" id="RU004241"/>
    </source>
</evidence>
<dbReference type="Gene3D" id="1.10.520.10">
    <property type="match status" value="1"/>
</dbReference>
<evidence type="ECO:0000313" key="8">
    <source>
        <dbReference type="Proteomes" id="UP000799291"/>
    </source>
</evidence>
<dbReference type="EC" id="1.11.1.-" evidence="5"/>
<reference evidence="7" key="1">
    <citation type="journal article" date="2020" name="Stud. Mycol.">
        <title>101 Dothideomycetes genomes: a test case for predicting lifestyles and emergence of pathogens.</title>
        <authorList>
            <person name="Haridas S."/>
            <person name="Albert R."/>
            <person name="Binder M."/>
            <person name="Bloem J."/>
            <person name="Labutti K."/>
            <person name="Salamov A."/>
            <person name="Andreopoulos B."/>
            <person name="Baker S."/>
            <person name="Barry K."/>
            <person name="Bills G."/>
            <person name="Bluhm B."/>
            <person name="Cannon C."/>
            <person name="Castanera R."/>
            <person name="Culley D."/>
            <person name="Daum C."/>
            <person name="Ezra D."/>
            <person name="Gonzalez J."/>
            <person name="Henrissat B."/>
            <person name="Kuo A."/>
            <person name="Liang C."/>
            <person name="Lipzen A."/>
            <person name="Lutzoni F."/>
            <person name="Magnuson J."/>
            <person name="Mondo S."/>
            <person name="Nolan M."/>
            <person name="Ohm R."/>
            <person name="Pangilinan J."/>
            <person name="Park H.-J."/>
            <person name="Ramirez L."/>
            <person name="Alfaro M."/>
            <person name="Sun H."/>
            <person name="Tritt A."/>
            <person name="Yoshinaga Y."/>
            <person name="Zwiers L.-H."/>
            <person name="Turgeon B."/>
            <person name="Goodwin S."/>
            <person name="Spatafora J."/>
            <person name="Crous P."/>
            <person name="Grigoriev I."/>
        </authorList>
    </citation>
    <scope>NUCLEOTIDE SEQUENCE</scope>
    <source>
        <strain evidence="7">CBS 122367</strain>
    </source>
</reference>
<dbReference type="Proteomes" id="UP000799291">
    <property type="component" value="Unassembled WGS sequence"/>
</dbReference>
<feature type="domain" description="Plant heme peroxidase family profile" evidence="6">
    <location>
        <begin position="124"/>
        <end position="329"/>
    </location>
</feature>
<comment type="similarity">
    <text evidence="4">Belongs to the peroxidase family.</text>
</comment>
<evidence type="ECO:0000259" key="6">
    <source>
        <dbReference type="PROSITE" id="PS50873"/>
    </source>
</evidence>
<keyword evidence="8" id="KW-1185">Reference proteome</keyword>
<dbReference type="PRINTS" id="PR00458">
    <property type="entry name" value="PEROXIDASE"/>
</dbReference>
<evidence type="ECO:0000256" key="5">
    <source>
        <dbReference type="RuleBase" id="RU363051"/>
    </source>
</evidence>
<name>A0A6G1J088_9PLEO</name>
<sequence length="548" mass="59785">MKSHNFAALATMPSALLSMVAAGYVWPDKYDYMEDIYMLQSGFNRMGFIDGILSCGFGQRVPGRQNSAEWIRTAYHDIATADVEAGTGGLDASIQFETERGENKGSAFNNTFGHFSGYYSPRSSVSDLLALAVVGSMAICGGYEIPLRVGRIDATEAGPMGVPEPQQDLPTHTAKFAKQGFNQTEMIELVACGHTLGSIHGANFPEITKDNSTGQVSHFEYGESATVFDNTVVHEYLASNTSNLLVAGSNDTLNSDKRIFGADKNVTMNLLSDNTYFQTRCQDVMTRMIDTVPKEVVLSDPIIARDIKPYINLLALNSNGSIDFSGYIRVRYGTNTKYPNADDLSAYLTYTDRNGNNFTKIISTTRPTWQAGTGAGFRGYTFVYFEWDTQLASESGIGSFHIHVTTKSTNTTQEYNNGGNGYPVQDKVLYQMKQSCASYTPNGAVYDGSLTIMAAVRSTEVPGHKQLNLHFDKHVSRQGVVLDAFETQIEAFNATGKTLTGYELFKIDGMYIGADSSGTTFSVVLGDTTVIDFKSINALTQQECATIG</sequence>
<dbReference type="PANTHER" id="PTHR31356">
    <property type="entry name" value="THYLAKOID LUMENAL 29 KDA PROTEIN, CHLOROPLASTIC-RELATED"/>
    <property type="match status" value="1"/>
</dbReference>
<dbReference type="PROSITE" id="PS50873">
    <property type="entry name" value="PEROXIDASE_4"/>
    <property type="match status" value="1"/>
</dbReference>
<keyword evidence="2" id="KW-0408">Iron</keyword>
<dbReference type="AlphaFoldDB" id="A0A6G1J088"/>
<accession>A0A6G1J088</accession>
<organism evidence="7 8">
    <name type="scientific">Lentithecium fluviatile CBS 122367</name>
    <dbReference type="NCBI Taxonomy" id="1168545"/>
    <lineage>
        <taxon>Eukaryota</taxon>
        <taxon>Fungi</taxon>
        <taxon>Dikarya</taxon>
        <taxon>Ascomycota</taxon>
        <taxon>Pezizomycotina</taxon>
        <taxon>Dothideomycetes</taxon>
        <taxon>Pleosporomycetidae</taxon>
        <taxon>Pleosporales</taxon>
        <taxon>Massarineae</taxon>
        <taxon>Lentitheciaceae</taxon>
        <taxon>Lentithecium</taxon>
    </lineage>
</organism>
<keyword evidence="2" id="KW-0349">Heme</keyword>
<keyword evidence="5" id="KW-0732">Signal</keyword>
<proteinExistence type="inferred from homology"/>
<dbReference type="SUPFAM" id="SSF48113">
    <property type="entry name" value="Heme-dependent peroxidases"/>
    <property type="match status" value="1"/>
</dbReference>
<protein>
    <recommendedName>
        <fullName evidence="5">Peroxidase</fullName>
        <ecNumber evidence="5">1.11.1.-</ecNumber>
    </recommendedName>
</protein>
<gene>
    <name evidence="7" type="ORF">K458DRAFT_42636</name>
</gene>
<dbReference type="PANTHER" id="PTHR31356:SF53">
    <property type="entry name" value="HEME PEROXIDASE"/>
    <property type="match status" value="1"/>
</dbReference>
<evidence type="ECO:0000256" key="1">
    <source>
        <dbReference type="ARBA" id="ARBA00022559"/>
    </source>
</evidence>
<dbReference type="InterPro" id="IPR010255">
    <property type="entry name" value="Haem_peroxidase_sf"/>
</dbReference>
<evidence type="ECO:0000256" key="2">
    <source>
        <dbReference type="ARBA" id="ARBA00022617"/>
    </source>
</evidence>
<dbReference type="InterPro" id="IPR044831">
    <property type="entry name" value="Ccp1-like"/>
</dbReference>
<dbReference type="GO" id="GO:0004601">
    <property type="term" value="F:peroxidase activity"/>
    <property type="evidence" value="ECO:0007669"/>
    <property type="project" value="UniProtKB-KW"/>
</dbReference>
<dbReference type="GO" id="GO:0034599">
    <property type="term" value="P:cellular response to oxidative stress"/>
    <property type="evidence" value="ECO:0007669"/>
    <property type="project" value="InterPro"/>
</dbReference>
<keyword evidence="2" id="KW-0479">Metal-binding</keyword>
<evidence type="ECO:0000256" key="3">
    <source>
        <dbReference type="ARBA" id="ARBA00023002"/>
    </source>
</evidence>
<dbReference type="GO" id="GO:0000302">
    <property type="term" value="P:response to reactive oxygen species"/>
    <property type="evidence" value="ECO:0007669"/>
    <property type="project" value="TreeGrafter"/>
</dbReference>
<feature type="signal peptide" evidence="5">
    <location>
        <begin position="1"/>
        <end position="22"/>
    </location>
</feature>
<dbReference type="OrthoDB" id="5985073at2759"/>
<keyword evidence="3 5" id="KW-0560">Oxidoreductase</keyword>
<dbReference type="GO" id="GO:0020037">
    <property type="term" value="F:heme binding"/>
    <property type="evidence" value="ECO:0007669"/>
    <property type="project" value="UniProtKB-UniRule"/>
</dbReference>
<dbReference type="InterPro" id="IPR002016">
    <property type="entry name" value="Haem_peroxidase"/>
</dbReference>
<dbReference type="EMBL" id="MU005583">
    <property type="protein sequence ID" value="KAF2683798.1"/>
    <property type="molecule type" value="Genomic_DNA"/>
</dbReference>
<feature type="chain" id="PRO_5026378722" description="Peroxidase" evidence="5">
    <location>
        <begin position="23"/>
        <end position="548"/>
    </location>
</feature>
<keyword evidence="1 5" id="KW-0575">Peroxidase</keyword>
<dbReference type="GO" id="GO:0042744">
    <property type="term" value="P:hydrogen peroxide catabolic process"/>
    <property type="evidence" value="ECO:0007669"/>
    <property type="project" value="TreeGrafter"/>
</dbReference>